<keyword evidence="6" id="KW-0315">Glutamine amidotransferase</keyword>
<keyword evidence="10" id="KW-1185">Reference proteome</keyword>
<proteinExistence type="inferred from homology"/>
<evidence type="ECO:0000259" key="8">
    <source>
        <dbReference type="PROSITE" id="PS51278"/>
    </source>
</evidence>
<keyword evidence="4" id="KW-0547">Nucleotide-binding</keyword>
<sequence>MCSIWTSVGFIPPERALDAARHRGPDGSGEVRRDTAAGLLVMGHKRLSIYDLSDAGHQPMVSSDERYSLVFNGAIYNFETLRSELEALGHMFSTQSDTEVLIAAWAQWGIAALARFNGMFAFALHDARENRLTLARDRFGEKPLHVTAWREDGGTRFACASEIGQLLEALPERPKLNRRVAADFINAGATDWGDETFFDDITRLPAGHFAEIDLSNPLPTPGEVIQSERWWTQPAMDPSLARPETAAEALRPALERAVKLRMRADVQVGSCLSGGLDSSGIVLLADRDRGEAPILCVSAIFDEELPGGGSISERPYVDMVADAARIERISVTPDDDAVRETFDSAITAQGEPFASSSILIQNLVFKAAHQAGLKAMLDGQGADELFGGYPGMAGPHLADLALSADFGAWKRTVDALCADESDFSPFELFRATYSNILPFPVRKTVARFKDGWPPRPWPAGPAALYPPPLPVKTRGANRFDRLIRAMTGAVSLPSLLRYEDRNSMRFGIETRLPYLDAEVSDIAFRAPGSAKIADGETKRMLRLALDGVVPEPILRRRRKLGFSTPEQRWLNGPLADVVEDAFAMLERDWTGFIDMHEARLARTAMGHDTKAAGMVFRLTAFAHWAKANGISG</sequence>
<comment type="catalytic activity">
    <reaction evidence="7">
        <text>L-aspartate + L-glutamine + ATP + H2O = L-asparagine + L-glutamate + AMP + diphosphate + H(+)</text>
        <dbReference type="Rhea" id="RHEA:12228"/>
        <dbReference type="ChEBI" id="CHEBI:15377"/>
        <dbReference type="ChEBI" id="CHEBI:15378"/>
        <dbReference type="ChEBI" id="CHEBI:29985"/>
        <dbReference type="ChEBI" id="CHEBI:29991"/>
        <dbReference type="ChEBI" id="CHEBI:30616"/>
        <dbReference type="ChEBI" id="CHEBI:33019"/>
        <dbReference type="ChEBI" id="CHEBI:58048"/>
        <dbReference type="ChEBI" id="CHEBI:58359"/>
        <dbReference type="ChEBI" id="CHEBI:456215"/>
        <dbReference type="EC" id="6.3.5.4"/>
    </reaction>
</comment>
<dbReference type="InterPro" id="IPR029055">
    <property type="entry name" value="Ntn_hydrolases_N"/>
</dbReference>
<dbReference type="PANTHER" id="PTHR43284">
    <property type="entry name" value="ASPARAGINE SYNTHETASE (GLUTAMINE-HYDROLYZING)"/>
    <property type="match status" value="1"/>
</dbReference>
<dbReference type="Gene3D" id="3.40.50.620">
    <property type="entry name" value="HUPs"/>
    <property type="match status" value="1"/>
</dbReference>
<dbReference type="InterPro" id="IPR017932">
    <property type="entry name" value="GATase_2_dom"/>
</dbReference>
<evidence type="ECO:0000256" key="7">
    <source>
        <dbReference type="ARBA" id="ARBA00048741"/>
    </source>
</evidence>
<dbReference type="SUPFAM" id="SSF56235">
    <property type="entry name" value="N-terminal nucleophile aminohydrolases (Ntn hydrolases)"/>
    <property type="match status" value="1"/>
</dbReference>
<organism evidence="9 10">
    <name type="scientific">Hyphobacterium marinum</name>
    <dbReference type="NCBI Taxonomy" id="3116574"/>
    <lineage>
        <taxon>Bacteria</taxon>
        <taxon>Pseudomonadati</taxon>
        <taxon>Pseudomonadota</taxon>
        <taxon>Alphaproteobacteria</taxon>
        <taxon>Maricaulales</taxon>
        <taxon>Maricaulaceae</taxon>
        <taxon>Hyphobacterium</taxon>
    </lineage>
</organism>
<evidence type="ECO:0000313" key="10">
    <source>
        <dbReference type="Proteomes" id="UP001310692"/>
    </source>
</evidence>
<dbReference type="InterPro" id="IPR006426">
    <property type="entry name" value="Asn_synth_AEB"/>
</dbReference>
<dbReference type="GO" id="GO:0004066">
    <property type="term" value="F:asparagine synthase (glutamine-hydrolyzing) activity"/>
    <property type="evidence" value="ECO:0007669"/>
    <property type="project" value="UniProtKB-EC"/>
</dbReference>
<accession>A0ABU7LY35</accession>
<keyword evidence="9" id="KW-0436">Ligase</keyword>
<evidence type="ECO:0000256" key="3">
    <source>
        <dbReference type="ARBA" id="ARBA00012737"/>
    </source>
</evidence>
<gene>
    <name evidence="9" type="primary">asnB</name>
    <name evidence="9" type="ORF">V0U35_07125</name>
</gene>
<dbReference type="NCBIfam" id="TIGR01536">
    <property type="entry name" value="asn_synth_AEB"/>
    <property type="match status" value="1"/>
</dbReference>
<comment type="pathway">
    <text evidence="1">Amino-acid biosynthesis; L-asparagine biosynthesis; L-asparagine from L-aspartate (L-Gln route): step 1/1.</text>
</comment>
<protein>
    <recommendedName>
        <fullName evidence="3">asparagine synthase (glutamine-hydrolyzing)</fullName>
        <ecNumber evidence="3">6.3.5.4</ecNumber>
    </recommendedName>
</protein>
<dbReference type="Proteomes" id="UP001310692">
    <property type="component" value="Unassembled WGS sequence"/>
</dbReference>
<dbReference type="EC" id="6.3.5.4" evidence="3"/>
<dbReference type="EMBL" id="JAZDRO010000002">
    <property type="protein sequence ID" value="MEE2566450.1"/>
    <property type="molecule type" value="Genomic_DNA"/>
</dbReference>
<name>A0ABU7LY35_9PROT</name>
<dbReference type="Pfam" id="PF00733">
    <property type="entry name" value="Asn_synthase"/>
    <property type="match status" value="1"/>
</dbReference>
<dbReference type="InterPro" id="IPR001962">
    <property type="entry name" value="Asn_synthase"/>
</dbReference>
<reference evidence="9 10" key="1">
    <citation type="submission" date="2024-01" db="EMBL/GenBank/DDBJ databases">
        <title>Hyphobacterium bacterium isolated from marine sediment.</title>
        <authorList>
            <person name="Zhao S."/>
        </authorList>
    </citation>
    <scope>NUCLEOTIDE SEQUENCE [LARGE SCALE GENOMIC DNA]</scope>
    <source>
        <strain evidence="9 10">Y60-23</strain>
    </source>
</reference>
<comment type="caution">
    <text evidence="9">The sequence shown here is derived from an EMBL/GenBank/DDBJ whole genome shotgun (WGS) entry which is preliminary data.</text>
</comment>
<evidence type="ECO:0000256" key="4">
    <source>
        <dbReference type="ARBA" id="ARBA00022741"/>
    </source>
</evidence>
<feature type="domain" description="Glutamine amidotransferase type-2" evidence="8">
    <location>
        <begin position="2"/>
        <end position="215"/>
    </location>
</feature>
<dbReference type="RefSeq" id="WP_330195990.1">
    <property type="nucleotide sequence ID" value="NZ_JAZDRO010000002.1"/>
</dbReference>
<keyword evidence="5" id="KW-0067">ATP-binding</keyword>
<evidence type="ECO:0000256" key="5">
    <source>
        <dbReference type="ARBA" id="ARBA00022840"/>
    </source>
</evidence>
<dbReference type="CDD" id="cd00712">
    <property type="entry name" value="AsnB"/>
    <property type="match status" value="1"/>
</dbReference>
<dbReference type="InterPro" id="IPR051786">
    <property type="entry name" value="ASN_synthetase/amidase"/>
</dbReference>
<dbReference type="Gene3D" id="3.60.20.10">
    <property type="entry name" value="Glutamine Phosphoribosylpyrophosphate, subunit 1, domain 1"/>
    <property type="match status" value="1"/>
</dbReference>
<dbReference type="InterPro" id="IPR033738">
    <property type="entry name" value="AsnB_N"/>
</dbReference>
<dbReference type="PANTHER" id="PTHR43284:SF1">
    <property type="entry name" value="ASPARAGINE SYNTHETASE"/>
    <property type="match status" value="1"/>
</dbReference>
<comment type="similarity">
    <text evidence="2">Belongs to the asparagine synthetase family.</text>
</comment>
<dbReference type="InterPro" id="IPR014729">
    <property type="entry name" value="Rossmann-like_a/b/a_fold"/>
</dbReference>
<evidence type="ECO:0000256" key="1">
    <source>
        <dbReference type="ARBA" id="ARBA00005187"/>
    </source>
</evidence>
<dbReference type="SUPFAM" id="SSF52402">
    <property type="entry name" value="Adenine nucleotide alpha hydrolases-like"/>
    <property type="match status" value="1"/>
</dbReference>
<evidence type="ECO:0000256" key="2">
    <source>
        <dbReference type="ARBA" id="ARBA00005752"/>
    </source>
</evidence>
<dbReference type="CDD" id="cd01991">
    <property type="entry name" value="Asn_synthase_B_C"/>
    <property type="match status" value="1"/>
</dbReference>
<evidence type="ECO:0000256" key="6">
    <source>
        <dbReference type="ARBA" id="ARBA00022962"/>
    </source>
</evidence>
<dbReference type="PROSITE" id="PS51278">
    <property type="entry name" value="GATASE_TYPE_2"/>
    <property type="match status" value="1"/>
</dbReference>
<dbReference type="Pfam" id="PF13537">
    <property type="entry name" value="GATase_7"/>
    <property type="match status" value="1"/>
</dbReference>
<evidence type="ECO:0000313" key="9">
    <source>
        <dbReference type="EMBL" id="MEE2566450.1"/>
    </source>
</evidence>
<dbReference type="PIRSF" id="PIRSF001589">
    <property type="entry name" value="Asn_synthetase_glu-h"/>
    <property type="match status" value="1"/>
</dbReference>